<feature type="signal peptide" evidence="1">
    <location>
        <begin position="1"/>
        <end position="27"/>
    </location>
</feature>
<comment type="caution">
    <text evidence="2">The sequence shown here is derived from an EMBL/GenBank/DDBJ whole genome shotgun (WGS) entry which is preliminary data.</text>
</comment>
<protein>
    <recommendedName>
        <fullName evidence="4">YD repeat-containing protein</fullName>
    </recommendedName>
</protein>
<evidence type="ECO:0008006" key="4">
    <source>
        <dbReference type="Google" id="ProtNLM"/>
    </source>
</evidence>
<sequence length="300" mass="34304">MQGIKNRFAAILAAALVVLTGCSSRKAASSSRTEDLPDTLSAEEVELPDNKAAYRCTSYQYEDDELVCKYFQDYDDHDNIIRSETAGDPENMELTKLYSYTYDKNGNVTAKTQSYAAPPSTDRDIYFHDRFCYYDDGTLKYHVNYTKDSDSGLWKKNYRKEYDSHGSEVLYISYNSDGSTGYRSETQCEYDSSGNLAKETWHSDGSSMVSEYTYDDSGNILTAVRTESSEDSDESFVYKTEYAYDSRGNLIKETKTDPYDVTVSTEYEYDETNRLIYKDIIGTGSDVHTTYRYEYEKISG</sequence>
<proteinExistence type="predicted"/>
<name>A0A315Y0Y4_RUMFL</name>
<accession>A0A315Y0Y4</accession>
<evidence type="ECO:0000313" key="2">
    <source>
        <dbReference type="EMBL" id="PWJ13604.1"/>
    </source>
</evidence>
<organism evidence="2 3">
    <name type="scientific">Ruminococcus flavefaciens</name>
    <dbReference type="NCBI Taxonomy" id="1265"/>
    <lineage>
        <taxon>Bacteria</taxon>
        <taxon>Bacillati</taxon>
        <taxon>Bacillota</taxon>
        <taxon>Clostridia</taxon>
        <taxon>Eubacteriales</taxon>
        <taxon>Oscillospiraceae</taxon>
        <taxon>Ruminococcus</taxon>
    </lineage>
</organism>
<dbReference type="Gene3D" id="2.180.10.10">
    <property type="entry name" value="RHS repeat-associated core"/>
    <property type="match status" value="1"/>
</dbReference>
<evidence type="ECO:0000256" key="1">
    <source>
        <dbReference type="SAM" id="SignalP"/>
    </source>
</evidence>
<keyword evidence="1" id="KW-0732">Signal</keyword>
<dbReference type="Proteomes" id="UP000245720">
    <property type="component" value="Unassembled WGS sequence"/>
</dbReference>
<dbReference type="OrthoDB" id="513777at2"/>
<gene>
    <name evidence="2" type="ORF">IE37_01412</name>
</gene>
<evidence type="ECO:0000313" key="3">
    <source>
        <dbReference type="Proteomes" id="UP000245720"/>
    </source>
</evidence>
<dbReference type="RefSeq" id="WP_109726204.1">
    <property type="nucleotide sequence ID" value="NZ_QGDI01000004.1"/>
</dbReference>
<dbReference type="PROSITE" id="PS51257">
    <property type="entry name" value="PROKAR_LIPOPROTEIN"/>
    <property type="match status" value="1"/>
</dbReference>
<reference evidence="2 3" key="1">
    <citation type="submission" date="2018-05" db="EMBL/GenBank/DDBJ databases">
        <title>The Hungate 1000. A catalogue of reference genomes from the rumen microbiome.</title>
        <authorList>
            <person name="Kelly W."/>
        </authorList>
    </citation>
    <scope>NUCLEOTIDE SEQUENCE [LARGE SCALE GENOMIC DNA]</scope>
    <source>
        <strain evidence="2 3">SAb67</strain>
    </source>
</reference>
<dbReference type="AlphaFoldDB" id="A0A315Y0Y4"/>
<feature type="chain" id="PRO_5016417829" description="YD repeat-containing protein" evidence="1">
    <location>
        <begin position="28"/>
        <end position="300"/>
    </location>
</feature>
<dbReference type="EMBL" id="QGDI01000004">
    <property type="protein sequence ID" value="PWJ13604.1"/>
    <property type="molecule type" value="Genomic_DNA"/>
</dbReference>